<protein>
    <recommendedName>
        <fullName evidence="2">Fido domain-containing protein</fullName>
    </recommendedName>
</protein>
<reference evidence="4" key="1">
    <citation type="journal article" date="2019" name="Int. J. Syst. Evol. Microbiol.">
        <title>The Global Catalogue of Microorganisms (GCM) 10K type strain sequencing project: providing services to taxonomists for standard genome sequencing and annotation.</title>
        <authorList>
            <consortium name="The Broad Institute Genomics Platform"/>
            <consortium name="The Broad Institute Genome Sequencing Center for Infectious Disease"/>
            <person name="Wu L."/>
            <person name="Ma J."/>
        </authorList>
    </citation>
    <scope>NUCLEOTIDE SEQUENCE [LARGE SCALE GENOMIC DNA]</scope>
    <source>
        <strain evidence="4">NBRC 102520</strain>
    </source>
</reference>
<feature type="domain" description="Fido" evidence="2">
    <location>
        <begin position="115"/>
        <end position="271"/>
    </location>
</feature>
<dbReference type="InterPro" id="IPR003812">
    <property type="entry name" value="Fido"/>
</dbReference>
<evidence type="ECO:0000259" key="2">
    <source>
        <dbReference type="PROSITE" id="PS51459"/>
    </source>
</evidence>
<comment type="caution">
    <text evidence="3">The sequence shown here is derived from an EMBL/GenBank/DDBJ whole genome shotgun (WGS) entry which is preliminary data.</text>
</comment>
<accession>A0ABQ6BI53</accession>
<proteinExistence type="predicted"/>
<dbReference type="PROSITE" id="PS51459">
    <property type="entry name" value="FIDO"/>
    <property type="match status" value="1"/>
</dbReference>
<gene>
    <name evidence="3" type="ORF">GCM10007857_89780</name>
</gene>
<dbReference type="InterPro" id="IPR040198">
    <property type="entry name" value="Fido_containing"/>
</dbReference>
<name>A0ABQ6BI53_9BRAD</name>
<sequence>MTSGSFEYDEQGRRLFKPNPPPFPRLEDVYSLLDPALTSLRAFDRRLTVLDKRGTVGRLFARLDAVHSSGAEGSTTTFTDLMEYESALRVAPDREDAAVVAAAAAGMDESLEHGDLKGLVLKIHKRLFEGNSNQMLAARAGAFKQLPNYVRDSDEAVAFFGYTKPSSVGAALSDWSGFTLASDDGTNELVRQILSHWMFEHIHPVSDGNGRIGRLLVPIVLKAKVFTSTACAFFGEAVHEDKSLYIDALKDARISGNTTNYVRQMLSFLRRTADANIARLDRLEAIEAGWKDRFAQTRSDSVVHRLVSYAISKPVFTVRDVQKDLSVSFAAANTAVRALQGEEIVSVPEDARRNRLFHADEVLEAFDRFKAPTRSFAM</sequence>
<dbReference type="PANTHER" id="PTHR13504">
    <property type="entry name" value="FIDO DOMAIN-CONTAINING PROTEIN DDB_G0283145"/>
    <property type="match status" value="1"/>
</dbReference>
<dbReference type="Gene3D" id="1.10.3290.10">
    <property type="entry name" value="Fido-like domain"/>
    <property type="match status" value="1"/>
</dbReference>
<feature type="region of interest" description="Disordered" evidence="1">
    <location>
        <begin position="1"/>
        <end position="20"/>
    </location>
</feature>
<dbReference type="PANTHER" id="PTHR13504:SF38">
    <property type="entry name" value="FIDO DOMAIN-CONTAINING PROTEIN"/>
    <property type="match status" value="1"/>
</dbReference>
<evidence type="ECO:0000256" key="1">
    <source>
        <dbReference type="SAM" id="MobiDB-lite"/>
    </source>
</evidence>
<keyword evidence="4" id="KW-1185">Reference proteome</keyword>
<dbReference type="Pfam" id="PF02661">
    <property type="entry name" value="Fic"/>
    <property type="match status" value="1"/>
</dbReference>
<evidence type="ECO:0000313" key="4">
    <source>
        <dbReference type="Proteomes" id="UP001156905"/>
    </source>
</evidence>
<dbReference type="SUPFAM" id="SSF140931">
    <property type="entry name" value="Fic-like"/>
    <property type="match status" value="1"/>
</dbReference>
<dbReference type="Proteomes" id="UP001156905">
    <property type="component" value="Unassembled WGS sequence"/>
</dbReference>
<dbReference type="InterPro" id="IPR036597">
    <property type="entry name" value="Fido-like_dom_sf"/>
</dbReference>
<evidence type="ECO:0000313" key="3">
    <source>
        <dbReference type="EMBL" id="GLR92256.1"/>
    </source>
</evidence>
<organism evidence="3 4">
    <name type="scientific">Bradyrhizobium iriomotense</name>
    <dbReference type="NCBI Taxonomy" id="441950"/>
    <lineage>
        <taxon>Bacteria</taxon>
        <taxon>Pseudomonadati</taxon>
        <taxon>Pseudomonadota</taxon>
        <taxon>Alphaproteobacteria</taxon>
        <taxon>Hyphomicrobiales</taxon>
        <taxon>Nitrobacteraceae</taxon>
        <taxon>Bradyrhizobium</taxon>
    </lineage>
</organism>
<dbReference type="EMBL" id="BSOW01000077">
    <property type="protein sequence ID" value="GLR92256.1"/>
    <property type="molecule type" value="Genomic_DNA"/>
</dbReference>